<evidence type="ECO:0000313" key="3">
    <source>
        <dbReference type="Proteomes" id="UP000186601"/>
    </source>
</evidence>
<keyword evidence="1" id="KW-0812">Transmembrane</keyword>
<keyword evidence="1" id="KW-0472">Membrane</keyword>
<evidence type="ECO:0000313" key="2">
    <source>
        <dbReference type="EMBL" id="PSS08907.1"/>
    </source>
</evidence>
<accession>A0A2R6QIT9</accession>
<dbReference type="AlphaFoldDB" id="A0A2R6QIT9"/>
<reference evidence="2 3" key="1">
    <citation type="submission" date="2018-02" db="EMBL/GenBank/DDBJ databases">
        <title>Genome sequence of the basidiomycete white-rot fungus Phlebia centrifuga.</title>
        <authorList>
            <person name="Granchi Z."/>
            <person name="Peng M."/>
            <person name="de Vries R.P."/>
            <person name="Hilden K."/>
            <person name="Makela M.R."/>
            <person name="Grigoriev I."/>
            <person name="Riley R."/>
        </authorList>
    </citation>
    <scope>NUCLEOTIDE SEQUENCE [LARGE SCALE GENOMIC DNA]</scope>
    <source>
        <strain evidence="2 3">FBCC195</strain>
    </source>
</reference>
<feature type="transmembrane region" description="Helical" evidence="1">
    <location>
        <begin position="65"/>
        <end position="84"/>
    </location>
</feature>
<dbReference type="EMBL" id="MLYV02000328">
    <property type="protein sequence ID" value="PSS08907.1"/>
    <property type="molecule type" value="Genomic_DNA"/>
</dbReference>
<gene>
    <name evidence="2" type="ORF">PHLCEN_2v3397</name>
</gene>
<proteinExistence type="predicted"/>
<name>A0A2R6QIT9_9APHY</name>
<sequence>MPAMVDSRIRKLTGEVPVPSRDLGKTTPLVDTLTEVASDGCESYGCIRLDPPGVRKLIWFGEMEILLTWNVGIVIYGVDLLIAAETD</sequence>
<protein>
    <submittedName>
        <fullName evidence="2">Uncharacterized protein</fullName>
    </submittedName>
</protein>
<organism evidence="2 3">
    <name type="scientific">Hermanssonia centrifuga</name>
    <dbReference type="NCBI Taxonomy" id="98765"/>
    <lineage>
        <taxon>Eukaryota</taxon>
        <taxon>Fungi</taxon>
        <taxon>Dikarya</taxon>
        <taxon>Basidiomycota</taxon>
        <taxon>Agaricomycotina</taxon>
        <taxon>Agaricomycetes</taxon>
        <taxon>Polyporales</taxon>
        <taxon>Meruliaceae</taxon>
        <taxon>Hermanssonia</taxon>
    </lineage>
</organism>
<evidence type="ECO:0000256" key="1">
    <source>
        <dbReference type="SAM" id="Phobius"/>
    </source>
</evidence>
<comment type="caution">
    <text evidence="2">The sequence shown here is derived from an EMBL/GenBank/DDBJ whole genome shotgun (WGS) entry which is preliminary data.</text>
</comment>
<keyword evidence="3" id="KW-1185">Reference proteome</keyword>
<dbReference type="Proteomes" id="UP000186601">
    <property type="component" value="Unassembled WGS sequence"/>
</dbReference>
<keyword evidence="1" id="KW-1133">Transmembrane helix</keyword>